<feature type="transmembrane region" description="Helical" evidence="5">
    <location>
        <begin position="417"/>
        <end position="440"/>
    </location>
</feature>
<keyword evidence="3 5" id="KW-1133">Transmembrane helix</keyword>
<feature type="transmembrane region" description="Helical" evidence="5">
    <location>
        <begin position="546"/>
        <end position="569"/>
    </location>
</feature>
<dbReference type="GO" id="GO:0006817">
    <property type="term" value="P:phosphate ion transport"/>
    <property type="evidence" value="ECO:0007669"/>
    <property type="project" value="TreeGrafter"/>
</dbReference>
<dbReference type="GO" id="GO:0005886">
    <property type="term" value="C:plasma membrane"/>
    <property type="evidence" value="ECO:0007669"/>
    <property type="project" value="TreeGrafter"/>
</dbReference>
<proteinExistence type="predicted"/>
<dbReference type="InterPro" id="IPR004331">
    <property type="entry name" value="SPX_dom"/>
</dbReference>
<evidence type="ECO:0000256" key="2">
    <source>
        <dbReference type="ARBA" id="ARBA00022692"/>
    </source>
</evidence>
<dbReference type="Pfam" id="PF03105">
    <property type="entry name" value="SPX"/>
    <property type="match status" value="2"/>
</dbReference>
<dbReference type="CDD" id="cd01115">
    <property type="entry name" value="SLC13_permease"/>
    <property type="match status" value="1"/>
</dbReference>
<feature type="transmembrane region" description="Helical" evidence="5">
    <location>
        <begin position="366"/>
        <end position="397"/>
    </location>
</feature>
<evidence type="ECO:0000259" key="6">
    <source>
        <dbReference type="PROSITE" id="PS51382"/>
    </source>
</evidence>
<gene>
    <name evidence="7" type="ORF">THASP1DRAFT_32461</name>
</gene>
<feature type="transmembrane region" description="Helical" evidence="5">
    <location>
        <begin position="461"/>
        <end position="491"/>
    </location>
</feature>
<dbReference type="AlphaFoldDB" id="A0A4V1IVY7"/>
<evidence type="ECO:0000256" key="5">
    <source>
        <dbReference type="SAM" id="Phobius"/>
    </source>
</evidence>
<dbReference type="CDD" id="cd14478">
    <property type="entry name" value="SPX_PHO87_PHO90_like"/>
    <property type="match status" value="1"/>
</dbReference>
<feature type="transmembrane region" description="Helical" evidence="5">
    <location>
        <begin position="337"/>
        <end position="354"/>
    </location>
</feature>
<dbReference type="GO" id="GO:0006797">
    <property type="term" value="P:polyphosphate metabolic process"/>
    <property type="evidence" value="ECO:0007669"/>
    <property type="project" value="TreeGrafter"/>
</dbReference>
<keyword evidence="8" id="KW-1185">Reference proteome</keyword>
<keyword evidence="2 5" id="KW-0812">Transmembrane</keyword>
<evidence type="ECO:0000313" key="7">
    <source>
        <dbReference type="EMBL" id="RKP05699.1"/>
    </source>
</evidence>
<evidence type="ECO:0000256" key="3">
    <source>
        <dbReference type="ARBA" id="ARBA00022989"/>
    </source>
</evidence>
<dbReference type="STRING" id="78915.A0A4V1IVY7"/>
<protein>
    <submittedName>
        <fullName evidence="7">Sodium:sulfate symporter transmembrane region-domain-containing protein</fullName>
    </submittedName>
</protein>
<feature type="transmembrane region" description="Helical" evidence="5">
    <location>
        <begin position="589"/>
        <end position="608"/>
    </location>
</feature>
<accession>A0A4V1IVY7</accession>
<dbReference type="GO" id="GO:0005315">
    <property type="term" value="F:phosphate transmembrane transporter activity"/>
    <property type="evidence" value="ECO:0007669"/>
    <property type="project" value="TreeGrafter"/>
</dbReference>
<reference evidence="8" key="1">
    <citation type="journal article" date="2018" name="Nat. Microbiol.">
        <title>Leveraging single-cell genomics to expand the fungal tree of life.</title>
        <authorList>
            <person name="Ahrendt S.R."/>
            <person name="Quandt C.A."/>
            <person name="Ciobanu D."/>
            <person name="Clum A."/>
            <person name="Salamov A."/>
            <person name="Andreopoulos B."/>
            <person name="Cheng J.F."/>
            <person name="Woyke T."/>
            <person name="Pelin A."/>
            <person name="Henrissat B."/>
            <person name="Reynolds N.K."/>
            <person name="Benny G.L."/>
            <person name="Smith M.E."/>
            <person name="James T.Y."/>
            <person name="Grigoriev I.V."/>
        </authorList>
    </citation>
    <scope>NUCLEOTIDE SEQUENCE [LARGE SCALE GENOMIC DNA]</scope>
    <source>
        <strain evidence="8">RSA 1356</strain>
    </source>
</reference>
<dbReference type="Proteomes" id="UP000271241">
    <property type="component" value="Unassembled WGS sequence"/>
</dbReference>
<feature type="transmembrane region" description="Helical" evidence="5">
    <location>
        <begin position="682"/>
        <end position="715"/>
    </location>
</feature>
<feature type="transmembrane region" description="Helical" evidence="5">
    <location>
        <begin position="727"/>
        <end position="750"/>
    </location>
</feature>
<dbReference type="PANTHER" id="PTHR10283">
    <property type="entry name" value="SOLUTE CARRIER FAMILY 13 MEMBER"/>
    <property type="match status" value="1"/>
</dbReference>
<dbReference type="EMBL" id="KZ993054">
    <property type="protein sequence ID" value="RKP05699.1"/>
    <property type="molecule type" value="Genomic_DNA"/>
</dbReference>
<organism evidence="7 8">
    <name type="scientific">Thamnocephalis sphaerospora</name>
    <dbReference type="NCBI Taxonomy" id="78915"/>
    <lineage>
        <taxon>Eukaryota</taxon>
        <taxon>Fungi</taxon>
        <taxon>Fungi incertae sedis</taxon>
        <taxon>Zoopagomycota</taxon>
        <taxon>Zoopagomycotina</taxon>
        <taxon>Zoopagomycetes</taxon>
        <taxon>Zoopagales</taxon>
        <taxon>Sigmoideomycetaceae</taxon>
        <taxon>Thamnocephalis</taxon>
    </lineage>
</organism>
<sequence>MKFGRQLELNANPDWLDHYIAYSRLKKITYQEERTAAEHLSTHGTDAEVPESLKKSEAFREGLEQELVRIVSFYESTETELFERVDQLLRRCRDERIRREQEADEKEETLAFPIWWEGAWSETLELPRTQHQSQSRTLARLSEHDEEIRVETASITSDREIHFQHSGYASAATSVFELSDDDELIDEARQLFIALSELERYVELNRTGFEKILKKHDKVRETSLRKWFMDGRVGSMRPFQRVSLNALRLRTLRVEIAHGFAANIDNQRKNAALLRRHLRERITISRNTVWRDMINRERMVSTVDVAEQADIEAAMDRPRREITLFGRSFLVPNVPRSILLGVPCLVIFIVLLCVETFSTLPERRCFALLVFASLFWAFEVIPLFATSMLIPLLVVVLGVLRDADGHQLPAPIATKTVFGSMFTPVIMLLLGGFAIAAAFSKYHIARRIAAVVLSKAGTRPPVVLLANLLVAAFLSMWISNVAAPVLCFSLLEPVLRSLPASSNYGKSLVLGIALASNVGGMMSPISSPQNMIALDIMKPAVSWGEWFAVALPVACISLAIVWILLMLVYRPHRENAANIAMRRHDEPFGWRQYFIIVVTVATVILWCVESQIKDYVGDMGVLAIIPLACFFGTGLLTKEDFNNFLWTVIMLAMGGIALGQAVNSSGLLKTIAELISEMEEGFSLWAVLAVFALLMMVVATFVSHTVAALVILPVVNEVGNSLPDQHARLLVMVCVLICSGAMGLPVSGFPNMTAIMLEDSMGRNYLRTLDFIKVGVPATFFATVTAVSVGYGILLALGF</sequence>
<feature type="transmembrane region" description="Helical" evidence="5">
    <location>
        <begin position="771"/>
        <end position="797"/>
    </location>
</feature>
<feature type="transmembrane region" description="Helical" evidence="5">
    <location>
        <begin position="615"/>
        <end position="637"/>
    </location>
</feature>
<feature type="domain" description="SPX" evidence="6">
    <location>
        <begin position="1"/>
        <end position="230"/>
    </location>
</feature>
<evidence type="ECO:0000313" key="8">
    <source>
        <dbReference type="Proteomes" id="UP000271241"/>
    </source>
</evidence>
<keyword evidence="4 5" id="KW-0472">Membrane</keyword>
<evidence type="ECO:0000256" key="4">
    <source>
        <dbReference type="ARBA" id="ARBA00023136"/>
    </source>
</evidence>
<feature type="transmembrane region" description="Helical" evidence="5">
    <location>
        <begin position="643"/>
        <end position="662"/>
    </location>
</feature>
<dbReference type="PROSITE" id="PS51382">
    <property type="entry name" value="SPX"/>
    <property type="match status" value="1"/>
</dbReference>
<dbReference type="OrthoDB" id="10260443at2759"/>
<dbReference type="Pfam" id="PF00939">
    <property type="entry name" value="Na_sulph_symp"/>
    <property type="match status" value="1"/>
</dbReference>
<comment type="subcellular location">
    <subcellularLocation>
        <location evidence="1">Membrane</location>
        <topology evidence="1">Multi-pass membrane protein</topology>
    </subcellularLocation>
</comment>
<name>A0A4V1IVY7_9FUNG</name>
<evidence type="ECO:0000256" key="1">
    <source>
        <dbReference type="ARBA" id="ARBA00004141"/>
    </source>
</evidence>
<dbReference type="InterPro" id="IPR001898">
    <property type="entry name" value="SLC13A/DASS"/>
</dbReference>
<dbReference type="PANTHER" id="PTHR10283:SF92">
    <property type="entry name" value="LOW-AFFINITY PHOSPHATE TRANSPORTER PHO91"/>
    <property type="match status" value="1"/>
</dbReference>